<evidence type="ECO:0000313" key="3">
    <source>
        <dbReference type="Proteomes" id="UP000319103"/>
    </source>
</evidence>
<dbReference type="SUPFAM" id="SSF56112">
    <property type="entry name" value="Protein kinase-like (PK-like)"/>
    <property type="match status" value="1"/>
</dbReference>
<evidence type="ECO:0000259" key="1">
    <source>
        <dbReference type="Pfam" id="PF01636"/>
    </source>
</evidence>
<protein>
    <submittedName>
        <fullName evidence="2">Aminoglycoside phosphotransferase family protein</fullName>
    </submittedName>
</protein>
<dbReference type="EMBL" id="VIGB01000003">
    <property type="protein sequence ID" value="TQF03178.1"/>
    <property type="molecule type" value="Genomic_DNA"/>
</dbReference>
<keyword evidence="3" id="KW-1185">Reference proteome</keyword>
<reference evidence="2 3" key="1">
    <citation type="submission" date="2019-06" db="EMBL/GenBank/DDBJ databases">
        <title>Description of Kitasatospora acidophila sp. nov. isolated from pine grove soil, and reclassification of Streptomyces novaecaesareae to Kitasatospora novaeceasareae comb. nov.</title>
        <authorList>
            <person name="Kim M.J."/>
        </authorList>
    </citation>
    <scope>NUCLEOTIDE SEQUENCE [LARGE SCALE GENOMIC DNA]</scope>
    <source>
        <strain evidence="2 3">MMS16-CNU292</strain>
    </source>
</reference>
<accession>A0A540W2C5</accession>
<dbReference type="Proteomes" id="UP000319103">
    <property type="component" value="Unassembled WGS sequence"/>
</dbReference>
<dbReference type="Gene3D" id="3.90.1200.10">
    <property type="match status" value="1"/>
</dbReference>
<dbReference type="AlphaFoldDB" id="A0A540W2C5"/>
<keyword evidence="2" id="KW-0808">Transferase</keyword>
<proteinExistence type="predicted"/>
<gene>
    <name evidence="2" type="ORF">E6W39_14150</name>
</gene>
<dbReference type="GO" id="GO:0016740">
    <property type="term" value="F:transferase activity"/>
    <property type="evidence" value="ECO:0007669"/>
    <property type="project" value="UniProtKB-KW"/>
</dbReference>
<evidence type="ECO:0000313" key="2">
    <source>
        <dbReference type="EMBL" id="TQF03178.1"/>
    </source>
</evidence>
<dbReference type="Pfam" id="PF01636">
    <property type="entry name" value="APH"/>
    <property type="match status" value="1"/>
</dbReference>
<feature type="domain" description="Aminoglycoside phosphotransferase" evidence="1">
    <location>
        <begin position="18"/>
        <end position="172"/>
    </location>
</feature>
<organism evidence="2 3">
    <name type="scientific">Kitasatospora acidiphila</name>
    <dbReference type="NCBI Taxonomy" id="2567942"/>
    <lineage>
        <taxon>Bacteria</taxon>
        <taxon>Bacillati</taxon>
        <taxon>Actinomycetota</taxon>
        <taxon>Actinomycetes</taxon>
        <taxon>Kitasatosporales</taxon>
        <taxon>Streptomycetaceae</taxon>
        <taxon>Kitasatospora</taxon>
    </lineage>
</organism>
<dbReference type="OrthoDB" id="3386367at2"/>
<comment type="caution">
    <text evidence="2">The sequence shown here is derived from an EMBL/GenBank/DDBJ whole genome shotgun (WGS) entry which is preliminary data.</text>
</comment>
<dbReference type="InterPro" id="IPR011009">
    <property type="entry name" value="Kinase-like_dom_sf"/>
</dbReference>
<dbReference type="InterPro" id="IPR002575">
    <property type="entry name" value="Aminoglycoside_PTrfase"/>
</dbReference>
<sequence>MSAWRSECRCCRRSTVETRCPGRPLDYASTGSTDAAAAVRAGVTLRRIHDVAVTGFGRIDPANGGGQYASCRDWLRAATTIEPPPTLPSDTVALLGRAYRTLHLGARLMSRTPARLLHGDLVARHVFSEGQEITGVIDLESVRGGAPVADLAGFSLQEPLEMSAALFAGYFEDDKPVKALMPLALCRLRIAVSLLNYHALCNDTALVELRTAQIAAELDDMSSGDLSLLPRITSNL</sequence>
<dbReference type="RefSeq" id="WP_141633850.1">
    <property type="nucleotide sequence ID" value="NZ_VIGB01000003.1"/>
</dbReference>
<name>A0A540W2C5_9ACTN</name>